<dbReference type="Gene3D" id="3.40.30.10">
    <property type="entry name" value="Glutaredoxin"/>
    <property type="match status" value="1"/>
</dbReference>
<dbReference type="AlphaFoldDB" id="A0A6N9YG23"/>
<keyword evidence="2" id="KW-0472">Membrane</keyword>
<accession>A0A6N9YG23</accession>
<feature type="region of interest" description="Disordered" evidence="1">
    <location>
        <begin position="228"/>
        <end position="276"/>
    </location>
</feature>
<evidence type="ECO:0000259" key="3">
    <source>
        <dbReference type="Pfam" id="PF13462"/>
    </source>
</evidence>
<evidence type="ECO:0000256" key="1">
    <source>
        <dbReference type="SAM" id="MobiDB-lite"/>
    </source>
</evidence>
<evidence type="ECO:0000313" key="4">
    <source>
        <dbReference type="EMBL" id="NED93865.1"/>
    </source>
</evidence>
<dbReference type="Proteomes" id="UP000469185">
    <property type="component" value="Unassembled WGS sequence"/>
</dbReference>
<dbReference type="SUPFAM" id="SSF52833">
    <property type="entry name" value="Thioredoxin-like"/>
    <property type="match status" value="1"/>
</dbReference>
<proteinExistence type="predicted"/>
<comment type="caution">
    <text evidence="4">The sequence shown here is derived from an EMBL/GenBank/DDBJ whole genome shotgun (WGS) entry which is preliminary data.</text>
</comment>
<dbReference type="Pfam" id="PF13462">
    <property type="entry name" value="Thioredoxin_4"/>
    <property type="match status" value="1"/>
</dbReference>
<dbReference type="CDD" id="cd02972">
    <property type="entry name" value="DsbA_family"/>
    <property type="match status" value="1"/>
</dbReference>
<dbReference type="EMBL" id="JAAGOB010000001">
    <property type="protein sequence ID" value="NED93865.1"/>
    <property type="molecule type" value="Genomic_DNA"/>
</dbReference>
<evidence type="ECO:0000256" key="2">
    <source>
        <dbReference type="SAM" id="Phobius"/>
    </source>
</evidence>
<keyword evidence="2" id="KW-0812">Transmembrane</keyword>
<dbReference type="RefSeq" id="WP_163815145.1">
    <property type="nucleotide sequence ID" value="NZ_JAAGOB010000001.1"/>
</dbReference>
<feature type="domain" description="Thioredoxin-like fold" evidence="3">
    <location>
        <begin position="74"/>
        <end position="232"/>
    </location>
</feature>
<reference evidence="4 5" key="1">
    <citation type="submission" date="2020-02" db="EMBL/GenBank/DDBJ databases">
        <authorList>
            <person name="Li X.-J."/>
            <person name="Feng X.-M."/>
        </authorList>
    </citation>
    <scope>NUCLEOTIDE SEQUENCE [LARGE SCALE GENOMIC DNA]</scope>
    <source>
        <strain evidence="4 5">CGMCC 4.7225</strain>
    </source>
</reference>
<feature type="region of interest" description="Disordered" evidence="1">
    <location>
        <begin position="1"/>
        <end position="24"/>
    </location>
</feature>
<feature type="compositionally biased region" description="Low complexity" evidence="1">
    <location>
        <begin position="228"/>
        <end position="238"/>
    </location>
</feature>
<feature type="transmembrane region" description="Helical" evidence="2">
    <location>
        <begin position="32"/>
        <end position="50"/>
    </location>
</feature>
<protein>
    <submittedName>
        <fullName evidence="4">Thioredoxin domain-containing protein</fullName>
    </submittedName>
</protein>
<keyword evidence="5" id="KW-1185">Reference proteome</keyword>
<feature type="compositionally biased region" description="Acidic residues" evidence="1">
    <location>
        <begin position="239"/>
        <end position="276"/>
    </location>
</feature>
<dbReference type="InterPro" id="IPR036249">
    <property type="entry name" value="Thioredoxin-like_sf"/>
</dbReference>
<organism evidence="4 5">
    <name type="scientific">Phytoactinopolyspora alkaliphila</name>
    <dbReference type="NCBI Taxonomy" id="1783498"/>
    <lineage>
        <taxon>Bacteria</taxon>
        <taxon>Bacillati</taxon>
        <taxon>Actinomycetota</taxon>
        <taxon>Actinomycetes</taxon>
        <taxon>Jiangellales</taxon>
        <taxon>Jiangellaceae</taxon>
        <taxon>Phytoactinopolyspora</taxon>
    </lineage>
</organism>
<evidence type="ECO:0000313" key="5">
    <source>
        <dbReference type="Proteomes" id="UP000469185"/>
    </source>
</evidence>
<sequence>MSTKKAEARERVKAMREEQARKDRARERTMRLGIAAAVLVGVAIIAIAVISSRGGDEDGTVAVPENASQVEGDNGIVVGDADAPVTIENWMDFRCPHCQTFEQANGAQIDQWVEAGEARVIYHPVTYTGGVQSTRANNALACAADEGMAKEFISEAFARFQAWSNNQLVSLGDDIGIGGDYASCVRDGTYDAWSTSVTDSAREAQIGGTPTIFVNGELVDNPTPDMLAAAVEAAASGEPADEGASEEDGAEDEEAADEGSGAEENTDEEDTGADED</sequence>
<name>A0A6N9YG23_9ACTN</name>
<dbReference type="InterPro" id="IPR012336">
    <property type="entry name" value="Thioredoxin-like_fold"/>
</dbReference>
<gene>
    <name evidence="4" type="ORF">G1H11_00865</name>
</gene>
<keyword evidence="2" id="KW-1133">Transmembrane helix</keyword>